<evidence type="ECO:0000313" key="6">
    <source>
        <dbReference type="Proteomes" id="UP000533533"/>
    </source>
</evidence>
<evidence type="ECO:0000256" key="1">
    <source>
        <dbReference type="SAM" id="MobiDB-lite"/>
    </source>
</evidence>
<dbReference type="EMBL" id="JACHVZ010000001">
    <property type="protein sequence ID" value="MBB2925948.1"/>
    <property type="molecule type" value="Genomic_DNA"/>
</dbReference>
<evidence type="ECO:0000313" key="4">
    <source>
        <dbReference type="EMBL" id="PYE27770.1"/>
    </source>
</evidence>
<dbReference type="RefSeq" id="WP_110384771.1">
    <property type="nucleotide sequence ID" value="NZ_JACHVZ010000001.1"/>
</dbReference>
<reference evidence="4 5" key="1">
    <citation type="submission" date="2018-06" db="EMBL/GenBank/DDBJ databases">
        <title>Genomic Encyclopedia of Type Strains, Phase IV (KMG-V): Genome sequencing to study the core and pangenomes of soil and plant-associated prokaryotes.</title>
        <authorList>
            <person name="Whitman W."/>
        </authorList>
    </citation>
    <scope>NUCLEOTIDE SEQUENCE [LARGE SCALE GENOMIC DNA]</scope>
    <source>
        <strain evidence="4 5">SRCL-318</strain>
        <strain evidence="3 6">SRMrh-85</strain>
    </source>
</reference>
<sequence length="74" mass="7527">MTRPLALTFAAALLALASASPAALAQTGVHATALSAARPIQPQKAAKPPLKTAQAAKATKPAPQSLRWLMSESP</sequence>
<protein>
    <submittedName>
        <fullName evidence="4">Uncharacterized protein</fullName>
    </submittedName>
</protein>
<name>A0A2U1AD24_9BURK</name>
<comment type="caution">
    <text evidence="4">The sequence shown here is derived from an EMBL/GenBank/DDBJ whole genome shotgun (WGS) entry which is preliminary data.</text>
</comment>
<organism evidence="4 5">
    <name type="scientific">Paraburkholderia silvatlantica</name>
    <dbReference type="NCBI Taxonomy" id="321895"/>
    <lineage>
        <taxon>Bacteria</taxon>
        <taxon>Pseudomonadati</taxon>
        <taxon>Pseudomonadota</taxon>
        <taxon>Betaproteobacteria</taxon>
        <taxon>Burkholderiales</taxon>
        <taxon>Burkholderiaceae</taxon>
        <taxon>Paraburkholderia</taxon>
    </lineage>
</organism>
<feature type="region of interest" description="Disordered" evidence="1">
    <location>
        <begin position="40"/>
        <end position="74"/>
    </location>
</feature>
<dbReference type="Proteomes" id="UP000533533">
    <property type="component" value="Unassembled WGS sequence"/>
</dbReference>
<feature type="compositionally biased region" description="Low complexity" evidence="1">
    <location>
        <begin position="40"/>
        <end position="64"/>
    </location>
</feature>
<evidence type="ECO:0000313" key="5">
    <source>
        <dbReference type="Proteomes" id="UP000247772"/>
    </source>
</evidence>
<feature type="signal peptide" evidence="2">
    <location>
        <begin position="1"/>
        <end position="25"/>
    </location>
</feature>
<keyword evidence="2" id="KW-0732">Signal</keyword>
<evidence type="ECO:0000313" key="3">
    <source>
        <dbReference type="EMBL" id="MBB2925948.1"/>
    </source>
</evidence>
<feature type="chain" id="PRO_5030057827" evidence="2">
    <location>
        <begin position="26"/>
        <end position="74"/>
    </location>
</feature>
<gene>
    <name evidence="4" type="ORF">C7410_101101</name>
    <name evidence="3" type="ORF">FHX59_000354</name>
</gene>
<accession>A0A2U1AD24</accession>
<dbReference type="AlphaFoldDB" id="A0A2U1AD24"/>
<evidence type="ECO:0000256" key="2">
    <source>
        <dbReference type="SAM" id="SignalP"/>
    </source>
</evidence>
<dbReference type="Proteomes" id="UP000247772">
    <property type="component" value="Unassembled WGS sequence"/>
</dbReference>
<dbReference type="EMBL" id="QJSQ01000001">
    <property type="protein sequence ID" value="PYE27770.1"/>
    <property type="molecule type" value="Genomic_DNA"/>
</dbReference>
<proteinExistence type="predicted"/>
<keyword evidence="6" id="KW-1185">Reference proteome</keyword>